<evidence type="ECO:0000313" key="9">
    <source>
        <dbReference type="EMBL" id="MBW0483422.1"/>
    </source>
</evidence>
<accession>A0A9Q3CIY2</accession>
<evidence type="ECO:0000259" key="8">
    <source>
        <dbReference type="Pfam" id="PF00171"/>
    </source>
</evidence>
<dbReference type="Proteomes" id="UP000765509">
    <property type="component" value="Unassembled WGS sequence"/>
</dbReference>
<dbReference type="Gene3D" id="3.40.309.10">
    <property type="entry name" value="Aldehyde Dehydrogenase, Chain A, domain 2"/>
    <property type="match status" value="1"/>
</dbReference>
<evidence type="ECO:0000256" key="6">
    <source>
        <dbReference type="RuleBase" id="RU003345"/>
    </source>
</evidence>
<dbReference type="EC" id="1.2.1.3" evidence="3"/>
<reference evidence="9" key="1">
    <citation type="submission" date="2021-03" db="EMBL/GenBank/DDBJ databases">
        <title>Draft genome sequence of rust myrtle Austropuccinia psidii MF-1, a brazilian biotype.</title>
        <authorList>
            <person name="Quecine M.C."/>
            <person name="Pachon D.M.R."/>
            <person name="Bonatelli M.L."/>
            <person name="Correr F.H."/>
            <person name="Franceschini L.M."/>
            <person name="Leite T.F."/>
            <person name="Margarido G.R.A."/>
            <person name="Almeida C.A."/>
            <person name="Ferrarezi J.A."/>
            <person name="Labate C.A."/>
        </authorList>
    </citation>
    <scope>NUCLEOTIDE SEQUENCE</scope>
    <source>
        <strain evidence="9">MF-1</strain>
    </source>
</reference>
<evidence type="ECO:0000256" key="7">
    <source>
        <dbReference type="SAM" id="MobiDB-lite"/>
    </source>
</evidence>
<dbReference type="InterPro" id="IPR016161">
    <property type="entry name" value="Ald_DH/histidinol_DH"/>
</dbReference>
<dbReference type="Gene3D" id="3.40.605.10">
    <property type="entry name" value="Aldehyde Dehydrogenase, Chain A, domain 1"/>
    <property type="match status" value="1"/>
</dbReference>
<dbReference type="InterPro" id="IPR015590">
    <property type="entry name" value="Aldehyde_DH_dom"/>
</dbReference>
<evidence type="ECO:0000256" key="2">
    <source>
        <dbReference type="ARBA" id="ARBA00023002"/>
    </source>
</evidence>
<feature type="compositionally biased region" description="Low complexity" evidence="7">
    <location>
        <begin position="108"/>
        <end position="123"/>
    </location>
</feature>
<dbReference type="AlphaFoldDB" id="A0A9Q3CIY2"/>
<dbReference type="InterPro" id="IPR016162">
    <property type="entry name" value="Ald_DH_N"/>
</dbReference>
<evidence type="ECO:0000256" key="4">
    <source>
        <dbReference type="ARBA" id="ARBA00049194"/>
    </source>
</evidence>
<dbReference type="PROSITE" id="PS00687">
    <property type="entry name" value="ALDEHYDE_DEHYDR_GLU"/>
    <property type="match status" value="1"/>
</dbReference>
<dbReference type="PANTHER" id="PTHR42804">
    <property type="entry name" value="ALDEHYDE DEHYDROGENASE"/>
    <property type="match status" value="1"/>
</dbReference>
<keyword evidence="10" id="KW-1185">Reference proteome</keyword>
<sequence length="630" mass="68032">MVVQHLLFRTLGIPCLPSPSAPSPGPIGTVPFERSFPSSFPNRPSNSSRIRTKLAQTDVKYLAGFPPGSAAPFCLALQTHGAAARAFSFVNLFGRSYSRGLSATPKRSTSGWISSPSSSQKSTSSLKALHLPRSFIEGHGQPIVSLNPSDQSTLATVHSASPEDIDMAVQAAKQAAKTTWGTHATGLERANLMNKLANLMQDRLEDLAFLETLDSGKGITWARGDISDSISTFRYFAGLAASATDGQVLEGNDSSSIALTRQEPLAVVAQIVPWNYPIMMMAWKVAPALAAGCSIVFKPSELTPLATLLFCEMVREAGYPAGAFNCLNSYGPIGGHALAKHMEVDKIAFTGSTAVGKKIAVEAANSNLKKVGLELGGKSPNIVLKSANLEQAAAWCCLGIFENMGQSCTAASRILVHSSIYDQFLSIFLKKAASHQVGDPFDPNTYSGPQISQAQLSKIDSYVKSGVLEGAKIVLGGSKIEKVKKYASENEWLEGGNFFQPTVFVDAKPWMKIVREEIFGPVAIVMKFETVEEAIEMANDTEYGLAAGIHTERQDEVLRVAAQLKAGTVWINSYAFCPPNVPFGGYKSSGWGRELGRKGLEEYTITKSYQWNYAQKFSWPFHLDDVSKFD</sequence>
<evidence type="ECO:0000256" key="1">
    <source>
        <dbReference type="ARBA" id="ARBA00009986"/>
    </source>
</evidence>
<feature type="region of interest" description="Disordered" evidence="7">
    <location>
        <begin position="102"/>
        <end position="123"/>
    </location>
</feature>
<feature type="active site" evidence="5">
    <location>
        <position position="374"/>
    </location>
</feature>
<dbReference type="InterPro" id="IPR016163">
    <property type="entry name" value="Ald_DH_C"/>
</dbReference>
<comment type="catalytic activity">
    <reaction evidence="4">
        <text>an aldehyde + NAD(+) + H2O = a carboxylate + NADH + 2 H(+)</text>
        <dbReference type="Rhea" id="RHEA:16185"/>
        <dbReference type="ChEBI" id="CHEBI:15377"/>
        <dbReference type="ChEBI" id="CHEBI:15378"/>
        <dbReference type="ChEBI" id="CHEBI:17478"/>
        <dbReference type="ChEBI" id="CHEBI:29067"/>
        <dbReference type="ChEBI" id="CHEBI:57540"/>
        <dbReference type="ChEBI" id="CHEBI:57945"/>
        <dbReference type="EC" id="1.2.1.3"/>
    </reaction>
</comment>
<evidence type="ECO:0000256" key="5">
    <source>
        <dbReference type="PROSITE-ProRule" id="PRU10007"/>
    </source>
</evidence>
<comment type="caution">
    <text evidence="9">The sequence shown here is derived from an EMBL/GenBank/DDBJ whole genome shotgun (WGS) entry which is preliminary data.</text>
</comment>
<proteinExistence type="inferred from homology"/>
<comment type="similarity">
    <text evidence="1 6">Belongs to the aldehyde dehydrogenase family.</text>
</comment>
<dbReference type="SUPFAM" id="SSF53720">
    <property type="entry name" value="ALDH-like"/>
    <property type="match status" value="1"/>
</dbReference>
<dbReference type="FunFam" id="3.40.309.10:FF:000012">
    <property type="entry name" value="Betaine aldehyde dehydrogenase"/>
    <property type="match status" value="1"/>
</dbReference>
<dbReference type="OrthoDB" id="310895at2759"/>
<name>A0A9Q3CIY2_9BASI</name>
<dbReference type="PROSITE" id="PS00070">
    <property type="entry name" value="ALDEHYDE_DEHYDR_CYS"/>
    <property type="match status" value="1"/>
</dbReference>
<protein>
    <recommendedName>
        <fullName evidence="3">aldehyde dehydrogenase (NAD(+))</fullName>
        <ecNumber evidence="3">1.2.1.3</ecNumber>
    </recommendedName>
</protein>
<dbReference type="InterPro" id="IPR016160">
    <property type="entry name" value="Ald_DH_CS_CYS"/>
</dbReference>
<dbReference type="EMBL" id="AVOT02007221">
    <property type="protein sequence ID" value="MBW0483422.1"/>
    <property type="molecule type" value="Genomic_DNA"/>
</dbReference>
<evidence type="ECO:0000313" key="10">
    <source>
        <dbReference type="Proteomes" id="UP000765509"/>
    </source>
</evidence>
<organism evidence="9 10">
    <name type="scientific">Austropuccinia psidii MF-1</name>
    <dbReference type="NCBI Taxonomy" id="1389203"/>
    <lineage>
        <taxon>Eukaryota</taxon>
        <taxon>Fungi</taxon>
        <taxon>Dikarya</taxon>
        <taxon>Basidiomycota</taxon>
        <taxon>Pucciniomycotina</taxon>
        <taxon>Pucciniomycetes</taxon>
        <taxon>Pucciniales</taxon>
        <taxon>Sphaerophragmiaceae</taxon>
        <taxon>Austropuccinia</taxon>
    </lineage>
</organism>
<dbReference type="PANTHER" id="PTHR42804:SF1">
    <property type="entry name" value="ALDEHYDE DEHYDROGENASE-RELATED"/>
    <property type="match status" value="1"/>
</dbReference>
<evidence type="ECO:0000256" key="3">
    <source>
        <dbReference type="ARBA" id="ARBA00024226"/>
    </source>
</evidence>
<feature type="domain" description="Aldehyde dehydrogenase" evidence="8">
    <location>
        <begin position="136"/>
        <end position="608"/>
    </location>
</feature>
<keyword evidence="2 6" id="KW-0560">Oxidoreductase</keyword>
<dbReference type="Pfam" id="PF00171">
    <property type="entry name" value="Aldedh"/>
    <property type="match status" value="1"/>
</dbReference>
<dbReference type="FunFam" id="3.40.605.10:FF:000007">
    <property type="entry name" value="NAD/NADP-dependent betaine aldehyde dehydrogenase"/>
    <property type="match status" value="1"/>
</dbReference>
<dbReference type="InterPro" id="IPR029510">
    <property type="entry name" value="Ald_DH_CS_GLU"/>
</dbReference>
<gene>
    <name evidence="9" type="ORF">O181_023137</name>
</gene>
<dbReference type="GO" id="GO:0004029">
    <property type="term" value="F:aldehyde dehydrogenase (NAD+) activity"/>
    <property type="evidence" value="ECO:0007669"/>
    <property type="project" value="UniProtKB-EC"/>
</dbReference>